<accession>A0A1T4X652</accession>
<keyword evidence="3" id="KW-1185">Reference proteome</keyword>
<evidence type="ECO:0000313" key="3">
    <source>
        <dbReference type="Proteomes" id="UP000190460"/>
    </source>
</evidence>
<organism evidence="2 3">
    <name type="scientific">Thiothrix eikelboomii</name>
    <dbReference type="NCBI Taxonomy" id="92487"/>
    <lineage>
        <taxon>Bacteria</taxon>
        <taxon>Pseudomonadati</taxon>
        <taxon>Pseudomonadota</taxon>
        <taxon>Gammaproteobacteria</taxon>
        <taxon>Thiotrichales</taxon>
        <taxon>Thiotrichaceae</taxon>
        <taxon>Thiothrix</taxon>
    </lineage>
</organism>
<dbReference type="InterPro" id="IPR000073">
    <property type="entry name" value="AB_hydrolase_1"/>
</dbReference>
<protein>
    <submittedName>
        <fullName evidence="2">Pimeloyl-ACP methyl ester carboxylesterase</fullName>
    </submittedName>
</protein>
<dbReference type="STRING" id="92487.SAMN02745130_02549"/>
<name>A0A1T4X652_9GAMM</name>
<gene>
    <name evidence="2" type="ORF">SAMN02745130_02549</name>
</gene>
<dbReference type="EMBL" id="FUYB01000013">
    <property type="protein sequence ID" value="SKA84897.1"/>
    <property type="molecule type" value="Genomic_DNA"/>
</dbReference>
<dbReference type="OrthoDB" id="556502at2"/>
<sequence>MTEKILLLHGLWLHPLAMRWMQQQFSAAGYETIAPVYHSISNNSAKNVTLIYEAVQQLVLPVERLHIVAHSLGGILALQMLSCHPELPPGSLITLGTPVKGSLIAQRLAKYRLFRPLIGHSFEQGLDGQGLPKVLARQWGMLAGNKPIGVGRLLGGIADVNDGVVALAETYHPAQTEHRILPLSHSSMLFSGLVVQECLSFIQRGRFSAIN</sequence>
<dbReference type="Gene3D" id="3.40.50.1820">
    <property type="entry name" value="alpha/beta hydrolase"/>
    <property type="match status" value="1"/>
</dbReference>
<dbReference type="PANTHER" id="PTHR37946">
    <property type="entry name" value="SLL1969 PROTEIN"/>
    <property type="match status" value="1"/>
</dbReference>
<dbReference type="RefSeq" id="WP_078923009.1">
    <property type="nucleotide sequence ID" value="NZ_FUYB01000013.1"/>
</dbReference>
<proteinExistence type="predicted"/>
<evidence type="ECO:0000259" key="1">
    <source>
        <dbReference type="Pfam" id="PF12697"/>
    </source>
</evidence>
<dbReference type="Pfam" id="PF12697">
    <property type="entry name" value="Abhydrolase_6"/>
    <property type="match status" value="1"/>
</dbReference>
<dbReference type="SUPFAM" id="SSF53474">
    <property type="entry name" value="alpha/beta-Hydrolases"/>
    <property type="match status" value="1"/>
</dbReference>
<reference evidence="2 3" key="1">
    <citation type="submission" date="2017-02" db="EMBL/GenBank/DDBJ databases">
        <authorList>
            <person name="Peterson S.W."/>
        </authorList>
    </citation>
    <scope>NUCLEOTIDE SEQUENCE [LARGE SCALE GENOMIC DNA]</scope>
    <source>
        <strain evidence="2 3">ATCC 49788</strain>
    </source>
</reference>
<evidence type="ECO:0000313" key="2">
    <source>
        <dbReference type="EMBL" id="SKA84897.1"/>
    </source>
</evidence>
<dbReference type="Proteomes" id="UP000190460">
    <property type="component" value="Unassembled WGS sequence"/>
</dbReference>
<dbReference type="PANTHER" id="PTHR37946:SF1">
    <property type="entry name" value="SLL1969 PROTEIN"/>
    <property type="match status" value="1"/>
</dbReference>
<feature type="domain" description="AB hydrolase-1" evidence="1">
    <location>
        <begin position="5"/>
        <end position="116"/>
    </location>
</feature>
<dbReference type="InterPro" id="IPR029058">
    <property type="entry name" value="AB_hydrolase_fold"/>
</dbReference>
<dbReference type="AlphaFoldDB" id="A0A1T4X652"/>